<dbReference type="AlphaFoldDB" id="A0AAD9QZQ1"/>
<protein>
    <recommendedName>
        <fullName evidence="6">THAP-type domain-containing protein</fullName>
    </recommendedName>
</protein>
<dbReference type="InterPro" id="IPR006612">
    <property type="entry name" value="THAP_Znf"/>
</dbReference>
<proteinExistence type="predicted"/>
<keyword evidence="3" id="KW-0862">Zinc</keyword>
<evidence type="ECO:0000256" key="1">
    <source>
        <dbReference type="ARBA" id="ARBA00022723"/>
    </source>
</evidence>
<feature type="domain" description="THAP-type" evidence="6">
    <location>
        <begin position="1"/>
        <end position="54"/>
    </location>
</feature>
<gene>
    <name evidence="7" type="ORF">P5673_004811</name>
</gene>
<keyword evidence="8" id="KW-1185">Reference proteome</keyword>
<keyword evidence="1" id="KW-0479">Metal-binding</keyword>
<evidence type="ECO:0000256" key="4">
    <source>
        <dbReference type="ARBA" id="ARBA00023125"/>
    </source>
</evidence>
<evidence type="ECO:0000256" key="5">
    <source>
        <dbReference type="PROSITE-ProRule" id="PRU00309"/>
    </source>
</evidence>
<reference evidence="7" key="1">
    <citation type="journal article" date="2023" name="G3 (Bethesda)">
        <title>Whole genome assembly and annotation of the endangered Caribbean coral Acropora cervicornis.</title>
        <authorList>
            <person name="Selwyn J.D."/>
            <person name="Vollmer S.V."/>
        </authorList>
    </citation>
    <scope>NUCLEOTIDE SEQUENCE</scope>
    <source>
        <strain evidence="7">K2</strain>
    </source>
</reference>
<dbReference type="Pfam" id="PF05485">
    <property type="entry name" value="THAP"/>
    <property type="match status" value="1"/>
</dbReference>
<dbReference type="GO" id="GO:0008270">
    <property type="term" value="F:zinc ion binding"/>
    <property type="evidence" value="ECO:0007669"/>
    <property type="project" value="UniProtKB-KW"/>
</dbReference>
<keyword evidence="4 5" id="KW-0238">DNA-binding</keyword>
<organism evidence="7 8">
    <name type="scientific">Acropora cervicornis</name>
    <name type="common">Staghorn coral</name>
    <dbReference type="NCBI Taxonomy" id="6130"/>
    <lineage>
        <taxon>Eukaryota</taxon>
        <taxon>Metazoa</taxon>
        <taxon>Cnidaria</taxon>
        <taxon>Anthozoa</taxon>
        <taxon>Hexacorallia</taxon>
        <taxon>Scleractinia</taxon>
        <taxon>Astrocoeniina</taxon>
        <taxon>Acroporidae</taxon>
        <taxon>Acropora</taxon>
    </lineage>
</organism>
<dbReference type="EMBL" id="JARQWQ010000008">
    <property type="protein sequence ID" value="KAK2570066.1"/>
    <property type="molecule type" value="Genomic_DNA"/>
</dbReference>
<evidence type="ECO:0000256" key="2">
    <source>
        <dbReference type="ARBA" id="ARBA00022771"/>
    </source>
</evidence>
<accession>A0AAD9QZQ1</accession>
<dbReference type="Proteomes" id="UP001249851">
    <property type="component" value="Unassembled WGS sequence"/>
</dbReference>
<name>A0AAD9QZQ1_ACRCE</name>
<evidence type="ECO:0000259" key="6">
    <source>
        <dbReference type="PROSITE" id="PS50950"/>
    </source>
</evidence>
<feature type="non-terminal residue" evidence="7">
    <location>
        <position position="1"/>
    </location>
</feature>
<reference evidence="7" key="2">
    <citation type="journal article" date="2023" name="Science">
        <title>Genomic signatures of disease resistance in endangered staghorn corals.</title>
        <authorList>
            <person name="Vollmer S.V."/>
            <person name="Selwyn J.D."/>
            <person name="Despard B.A."/>
            <person name="Roesel C.L."/>
        </authorList>
    </citation>
    <scope>NUCLEOTIDE SEQUENCE</scope>
    <source>
        <strain evidence="7">K2</strain>
    </source>
</reference>
<sequence>MKRASFEPTKHSRICADHFTADCFQQNLAIRTSLGSTFKPRRLNLKKDAVPTIFHFEVKRKFGGEKVDPHKNKTAARGNPEERVRTAFAKRRRLEVLSELFDQSQSSEANALEEQQETDTNPGLVDARRKVCLFTVCGYLRPKNPQNISVGVQVSPENKDAVSQVYGKIVYDTSTQTTVTHQLQLRSILSSAVQCSLTEDSLLKTSQQKPVVSVKPEAQCDEECDDNGSDTDSVCSDCSGNEWNLNDIKQDSDAEYEDYETGDEDTKDETAPFGRKFLVFESNLFELFQSCYKCLAPAMPRLDKVVGSMIVIVSKCSNGHTRTWTSQKCDGRLPWGNMLCAAGTRFTGSNPARVASFFNHVGVLYMSLKTYYKIQRVYLAPVVNRCWENEQLFLLTSLKGKAIDLGGDA</sequence>
<dbReference type="PROSITE" id="PS50950">
    <property type="entry name" value="ZF_THAP"/>
    <property type="match status" value="1"/>
</dbReference>
<dbReference type="GO" id="GO:0003677">
    <property type="term" value="F:DNA binding"/>
    <property type="evidence" value="ECO:0007669"/>
    <property type="project" value="UniProtKB-UniRule"/>
</dbReference>
<evidence type="ECO:0000313" key="7">
    <source>
        <dbReference type="EMBL" id="KAK2570066.1"/>
    </source>
</evidence>
<dbReference type="PANTHER" id="PTHR31751">
    <property type="entry name" value="SI:CH211-108C17.2-RELATED-RELATED"/>
    <property type="match status" value="1"/>
</dbReference>
<dbReference type="SUPFAM" id="SSF57716">
    <property type="entry name" value="Glucocorticoid receptor-like (DNA-binding domain)"/>
    <property type="match status" value="1"/>
</dbReference>
<evidence type="ECO:0000256" key="3">
    <source>
        <dbReference type="ARBA" id="ARBA00022833"/>
    </source>
</evidence>
<evidence type="ECO:0000313" key="8">
    <source>
        <dbReference type="Proteomes" id="UP001249851"/>
    </source>
</evidence>
<keyword evidence="2 5" id="KW-0863">Zinc-finger</keyword>
<comment type="caution">
    <text evidence="7">The sequence shown here is derived from an EMBL/GenBank/DDBJ whole genome shotgun (WGS) entry which is preliminary data.</text>
</comment>
<dbReference type="PANTHER" id="PTHR31751:SF42">
    <property type="entry name" value="PROTEIN CBG10204"/>
    <property type="match status" value="1"/>
</dbReference>